<evidence type="ECO:0000256" key="1">
    <source>
        <dbReference type="ARBA" id="ARBA00022475"/>
    </source>
</evidence>
<keyword evidence="4" id="KW-0564">Palmitate</keyword>
<dbReference type="InterPro" id="IPR006059">
    <property type="entry name" value="SBP"/>
</dbReference>
<evidence type="ECO:0000256" key="3">
    <source>
        <dbReference type="ARBA" id="ARBA00023136"/>
    </source>
</evidence>
<dbReference type="EMBL" id="QJKH01000012">
    <property type="protein sequence ID" value="PXX77145.1"/>
    <property type="molecule type" value="Genomic_DNA"/>
</dbReference>
<dbReference type="SUPFAM" id="SSF53850">
    <property type="entry name" value="Periplasmic binding protein-like II"/>
    <property type="match status" value="1"/>
</dbReference>
<dbReference type="OrthoDB" id="9798191at2"/>
<dbReference type="RefSeq" id="WP_022937281.1">
    <property type="nucleotide sequence ID" value="NZ_BAABZA010000001.1"/>
</dbReference>
<evidence type="ECO:0000256" key="5">
    <source>
        <dbReference type="ARBA" id="ARBA00023288"/>
    </source>
</evidence>
<reference evidence="7" key="2">
    <citation type="submission" date="2022-03" db="EMBL/GenBank/DDBJ databases">
        <title>First case of bacteraemia caused by Dielma fastidiosa in a patient hospitalised with diverticulitis.</title>
        <authorList>
            <person name="Forman-Ankjaer B."/>
            <person name="Hvid-Jensen F."/>
            <person name="Kobel C.M."/>
            <person name="Greve T."/>
        </authorList>
    </citation>
    <scope>NUCLEOTIDE SEQUENCE</scope>
    <source>
        <strain evidence="7">AUH_DF_2021</strain>
    </source>
</reference>
<sequence>MKKILAMACALLMATSLAACSKPAEQPVDNGGDDKPTENQVLKVAAFKGGYGEVWEPLARKFEETHEGVTVELVTSPKLDEELRPQLQAGDYPDVIQYNIGQPSGFTETLIKEDALLDISDVFADPAIKDKLADGFADNAITAPYGDGKTYLAPMFYSPCGLWYNKALFGEGGYALPETWDDMWALGDQLKSENNGVSLFTYPVKGYFDSVLYALLNQAGGDEFYGKALNYDPETWTSEPGKLVLDTIGKLVSEYTAPEASANANSGNFKMNQQAVLDNTVLFMPNGNWIIGEMGDAPRAEGFEWGFMPMPAFEKGGARYSYTFFEQMYVPKEAANPELAKEFIKFMYSDEAIEIMLNNKTEEGAPSIVVQPVKGIVEKLDGDNKLIYSIYETPNTFPALGGFAATDSIEGLELKPVVFGPIDTILEGTTTVDEWQTQLTDAFVKFHAALK</sequence>
<evidence type="ECO:0000256" key="4">
    <source>
        <dbReference type="ARBA" id="ARBA00023139"/>
    </source>
</evidence>
<evidence type="ECO:0000256" key="2">
    <source>
        <dbReference type="ARBA" id="ARBA00022729"/>
    </source>
</evidence>
<dbReference type="AlphaFoldDB" id="A0A2V2FCS4"/>
<dbReference type="Pfam" id="PF13416">
    <property type="entry name" value="SBP_bac_8"/>
    <property type="match status" value="1"/>
</dbReference>
<dbReference type="Gene3D" id="3.40.190.10">
    <property type="entry name" value="Periplasmic binding protein-like II"/>
    <property type="match status" value="1"/>
</dbReference>
<dbReference type="STRING" id="1034346.GCA_000313565_00967"/>
<dbReference type="Proteomes" id="UP001276902">
    <property type="component" value="Unassembled WGS sequence"/>
</dbReference>
<gene>
    <name evidence="8" type="ORF">DES51_11285</name>
    <name evidence="7" type="ORF">MQE39_16740</name>
</gene>
<accession>A0A2V2FCS4</accession>
<organism evidence="8 9">
    <name type="scientific">Dielma fastidiosa</name>
    <dbReference type="NCBI Taxonomy" id="1034346"/>
    <lineage>
        <taxon>Bacteria</taxon>
        <taxon>Bacillati</taxon>
        <taxon>Bacillota</taxon>
        <taxon>Erysipelotrichia</taxon>
        <taxon>Erysipelotrichales</taxon>
        <taxon>Erysipelotrichaceae</taxon>
        <taxon>Dielma</taxon>
    </lineage>
</organism>
<dbReference type="PANTHER" id="PTHR43649:SF33">
    <property type="entry name" value="POLYGALACTURONAN_RHAMNOGALACTURONAN-BINDING PROTEIN YTCQ"/>
    <property type="match status" value="1"/>
</dbReference>
<proteinExistence type="predicted"/>
<dbReference type="EMBL" id="JALDAW010000023">
    <property type="protein sequence ID" value="MDY5169766.1"/>
    <property type="molecule type" value="Genomic_DNA"/>
</dbReference>
<keyword evidence="2 6" id="KW-0732">Signal</keyword>
<evidence type="ECO:0000313" key="7">
    <source>
        <dbReference type="EMBL" id="MDY5169766.1"/>
    </source>
</evidence>
<feature type="chain" id="PRO_5038924810" evidence="6">
    <location>
        <begin position="19"/>
        <end position="451"/>
    </location>
</feature>
<keyword evidence="3" id="KW-0472">Membrane</keyword>
<dbReference type="InterPro" id="IPR050490">
    <property type="entry name" value="Bact_solute-bd_prot1"/>
</dbReference>
<comment type="caution">
    <text evidence="8">The sequence shown here is derived from an EMBL/GenBank/DDBJ whole genome shotgun (WGS) entry which is preliminary data.</text>
</comment>
<reference evidence="8 9" key="1">
    <citation type="submission" date="2018-05" db="EMBL/GenBank/DDBJ databases">
        <title>Genomic Encyclopedia of Type Strains, Phase IV (KMG-IV): sequencing the most valuable type-strain genomes for metagenomic binning, comparative biology and taxonomic classification.</title>
        <authorList>
            <person name="Goeker M."/>
        </authorList>
    </citation>
    <scope>NUCLEOTIDE SEQUENCE [LARGE SCALE GENOMIC DNA]</scope>
    <source>
        <strain evidence="8 9">JC118</strain>
    </source>
</reference>
<dbReference type="PANTHER" id="PTHR43649">
    <property type="entry name" value="ARABINOSE-BINDING PROTEIN-RELATED"/>
    <property type="match status" value="1"/>
</dbReference>
<evidence type="ECO:0000256" key="6">
    <source>
        <dbReference type="SAM" id="SignalP"/>
    </source>
</evidence>
<dbReference type="NCBIfam" id="TIGR03850">
    <property type="entry name" value="bind_CPR_0540"/>
    <property type="match status" value="1"/>
</dbReference>
<keyword evidence="9" id="KW-1185">Reference proteome</keyword>
<keyword evidence="5" id="KW-0449">Lipoprotein</keyword>
<evidence type="ECO:0000313" key="9">
    <source>
        <dbReference type="Proteomes" id="UP000247612"/>
    </source>
</evidence>
<dbReference type="Proteomes" id="UP000247612">
    <property type="component" value="Unassembled WGS sequence"/>
</dbReference>
<dbReference type="InterPro" id="IPR022387">
    <property type="entry name" value="Bind_CPR0540"/>
</dbReference>
<name>A0A2V2FCS4_9FIRM</name>
<protein>
    <submittedName>
        <fullName evidence="7 8">Carbohydrate ABC transporter substrate-binding protein</fullName>
    </submittedName>
</protein>
<evidence type="ECO:0000313" key="8">
    <source>
        <dbReference type="EMBL" id="PXX77145.1"/>
    </source>
</evidence>
<feature type="signal peptide" evidence="6">
    <location>
        <begin position="1"/>
        <end position="18"/>
    </location>
</feature>
<keyword evidence="1" id="KW-1003">Cell membrane</keyword>
<dbReference type="PROSITE" id="PS51257">
    <property type="entry name" value="PROKAR_LIPOPROTEIN"/>
    <property type="match status" value="1"/>
</dbReference>